<accession>A0A175YG71</accession>
<dbReference type="PANTHER" id="PTHR47973">
    <property type="entry name" value="CYSTEINE-RICH RECEPTOR-LIKE PROTEIN KINASE 3"/>
    <property type="match status" value="1"/>
</dbReference>
<name>A0A175YG71_DAUCS</name>
<organism evidence="7">
    <name type="scientific">Daucus carota subsp. sativus</name>
    <name type="common">Carrot</name>
    <dbReference type="NCBI Taxonomy" id="79200"/>
    <lineage>
        <taxon>Eukaryota</taxon>
        <taxon>Viridiplantae</taxon>
        <taxon>Streptophyta</taxon>
        <taxon>Embryophyta</taxon>
        <taxon>Tracheophyta</taxon>
        <taxon>Spermatophyta</taxon>
        <taxon>Magnoliopsida</taxon>
        <taxon>eudicotyledons</taxon>
        <taxon>Gunneridae</taxon>
        <taxon>Pentapetalae</taxon>
        <taxon>asterids</taxon>
        <taxon>campanulids</taxon>
        <taxon>Apiales</taxon>
        <taxon>Apiaceae</taxon>
        <taxon>Apioideae</taxon>
        <taxon>Scandiceae</taxon>
        <taxon>Daucinae</taxon>
        <taxon>Daucus</taxon>
        <taxon>Daucus sect. Daucus</taxon>
    </lineage>
</organism>
<evidence type="ECO:0000313" key="7">
    <source>
        <dbReference type="EMBL" id="KZM82674.1"/>
    </source>
</evidence>
<protein>
    <recommendedName>
        <fullName evidence="6">Protein kinase domain-containing protein</fullName>
    </recommendedName>
</protein>
<evidence type="ECO:0000256" key="3">
    <source>
        <dbReference type="ARBA" id="ARBA00022777"/>
    </source>
</evidence>
<dbReference type="PROSITE" id="PS50011">
    <property type="entry name" value="PROTEIN_KINASE_DOM"/>
    <property type="match status" value="1"/>
</dbReference>
<evidence type="ECO:0000256" key="4">
    <source>
        <dbReference type="ARBA" id="ARBA00022840"/>
    </source>
</evidence>
<evidence type="ECO:0000256" key="2">
    <source>
        <dbReference type="ARBA" id="ARBA00022741"/>
    </source>
</evidence>
<evidence type="ECO:0000256" key="1">
    <source>
        <dbReference type="ARBA" id="ARBA00022679"/>
    </source>
</evidence>
<dbReference type="InterPro" id="IPR001245">
    <property type="entry name" value="Ser-Thr/Tyr_kinase_cat_dom"/>
</dbReference>
<feature type="region of interest" description="Disordered" evidence="5">
    <location>
        <begin position="210"/>
        <end position="293"/>
    </location>
</feature>
<dbReference type="GO" id="GO:0005524">
    <property type="term" value="F:ATP binding"/>
    <property type="evidence" value="ECO:0007669"/>
    <property type="project" value="UniProtKB-KW"/>
</dbReference>
<dbReference type="InterPro" id="IPR000719">
    <property type="entry name" value="Prot_kinase_dom"/>
</dbReference>
<keyword evidence="1" id="KW-0808">Transferase</keyword>
<dbReference type="AlphaFoldDB" id="A0A175YG71"/>
<dbReference type="OMA" id="YERIIHR"/>
<keyword evidence="3" id="KW-0418">Kinase</keyword>
<evidence type="ECO:0000256" key="5">
    <source>
        <dbReference type="SAM" id="MobiDB-lite"/>
    </source>
</evidence>
<dbReference type="Pfam" id="PF07714">
    <property type="entry name" value="PK_Tyr_Ser-Thr"/>
    <property type="match status" value="1"/>
</dbReference>
<feature type="compositionally biased region" description="Basic and acidic residues" evidence="5">
    <location>
        <begin position="283"/>
        <end position="293"/>
    </location>
</feature>
<dbReference type="GO" id="GO:0004672">
    <property type="term" value="F:protein kinase activity"/>
    <property type="evidence" value="ECO:0007669"/>
    <property type="project" value="InterPro"/>
</dbReference>
<dbReference type="Gene3D" id="1.10.510.10">
    <property type="entry name" value="Transferase(Phosphotransferase) domain 1"/>
    <property type="match status" value="1"/>
</dbReference>
<dbReference type="Gene3D" id="3.30.200.20">
    <property type="entry name" value="Phosphorylase Kinase, domain 1"/>
    <property type="match status" value="1"/>
</dbReference>
<feature type="domain" description="Protein kinase" evidence="6">
    <location>
        <begin position="49"/>
        <end position="293"/>
    </location>
</feature>
<comment type="caution">
    <text evidence="7">The sequence shown here is derived from an EMBL/GenBank/DDBJ whole genome shotgun (WGS) entry which is preliminary data.</text>
</comment>
<keyword evidence="4" id="KW-0067">ATP-binding</keyword>
<dbReference type="Gramene" id="KZM82674">
    <property type="protein sequence ID" value="KZM82674"/>
    <property type="gene ID" value="DCAR_030243"/>
</dbReference>
<dbReference type="FunFam" id="3.30.200.20:FF:000327">
    <property type="entry name" value="Cysteine-rich receptor-like protein kinase 10"/>
    <property type="match status" value="1"/>
</dbReference>
<dbReference type="InterPro" id="IPR011009">
    <property type="entry name" value="Kinase-like_dom_sf"/>
</dbReference>
<keyword evidence="2" id="KW-0547">Nucleotide-binding</keyword>
<dbReference type="EMBL" id="LNRQ01000009">
    <property type="protein sequence ID" value="KZM82674.1"/>
    <property type="molecule type" value="Genomic_DNA"/>
</dbReference>
<dbReference type="SUPFAM" id="SSF56112">
    <property type="entry name" value="Protein kinase-like (PK-like)"/>
    <property type="match status" value="2"/>
</dbReference>
<feature type="compositionally biased region" description="Low complexity" evidence="5">
    <location>
        <begin position="228"/>
        <end position="275"/>
    </location>
</feature>
<proteinExistence type="predicted"/>
<sequence>MTKSRSFLQALNPFKSRSRRGGEEDVETVASQEQKQFTLHTLVVATKDFHPSNKLGQGGFGPVFKGKLDDGRLIAVKKLSQSSSQGKREFLNEAKLLARVQHRNVVTLLGYCAHGVEKLLVYEYVANESLYKLLFNPDSQSLLDWVYKLYKLDRTLEVVDAALASTVVPAHAELCIKIGLLCTQSDPHLRPTMRRVVVVLSQKPVTLEEPTKPGYVGATYRRNRRHNASSSTARANSSSQSFGSLTNSNTASLSATATTSGTATATVTEAARRSALTNSSRLADPRGKRPVED</sequence>
<dbReference type="InterPro" id="IPR052059">
    <property type="entry name" value="CR_Ser/Thr_kinase"/>
</dbReference>
<gene>
    <name evidence="7" type="ORF">DCAR_030243</name>
</gene>
<evidence type="ECO:0000259" key="6">
    <source>
        <dbReference type="PROSITE" id="PS50011"/>
    </source>
</evidence>
<reference evidence="7" key="1">
    <citation type="journal article" date="2016" name="Nat. Genet.">
        <title>A high-quality carrot genome assembly provides new insights into carotenoid accumulation and asterid genome evolution.</title>
        <authorList>
            <person name="Iorizzo M."/>
            <person name="Ellison S."/>
            <person name="Senalik D."/>
            <person name="Zeng P."/>
            <person name="Satapoomin P."/>
            <person name="Huang J."/>
            <person name="Bowman M."/>
            <person name="Iovene M."/>
            <person name="Sanseverino W."/>
            <person name="Cavagnaro P."/>
            <person name="Yildiz M."/>
            <person name="Macko-Podgorni A."/>
            <person name="Moranska E."/>
            <person name="Grzebelus E."/>
            <person name="Grzebelus D."/>
            <person name="Ashrafi H."/>
            <person name="Zheng Z."/>
            <person name="Cheng S."/>
            <person name="Spooner D."/>
            <person name="Van Deynze A."/>
            <person name="Simon P."/>
        </authorList>
    </citation>
    <scope>NUCLEOTIDE SEQUENCE [LARGE SCALE GENOMIC DNA]</scope>
    <source>
        <tissue evidence="7">Leaf</tissue>
    </source>
</reference>